<feature type="transmembrane region" description="Helical" evidence="1">
    <location>
        <begin position="35"/>
        <end position="58"/>
    </location>
</feature>
<sequence>MIIVFALAEIGLAAMGATAWRWYRDGDFTAVQAGPFIAMGASAAVGAILAILAVIALLRGGRGQGLARGTLNLTWLRLAAVLIVLAIFALTVGVSATGVFGMFLAVGDALAGFVVTGAAVRRTRSG</sequence>
<evidence type="ECO:0000256" key="1">
    <source>
        <dbReference type="SAM" id="Phobius"/>
    </source>
</evidence>
<keyword evidence="3" id="KW-1185">Reference proteome</keyword>
<dbReference type="Proteomes" id="UP000679690">
    <property type="component" value="Unassembled WGS sequence"/>
</dbReference>
<keyword evidence="1" id="KW-0472">Membrane</keyword>
<evidence type="ECO:0008006" key="4">
    <source>
        <dbReference type="Google" id="ProtNLM"/>
    </source>
</evidence>
<name>A0ABS3UL09_9ACTN</name>
<dbReference type="EMBL" id="JAGFNS010000011">
    <property type="protein sequence ID" value="MBO3739483.1"/>
    <property type="molecule type" value="Genomic_DNA"/>
</dbReference>
<protein>
    <recommendedName>
        <fullName evidence="4">Integral membrane protein</fullName>
    </recommendedName>
</protein>
<organism evidence="2 3">
    <name type="scientific">Actinoplanes flavus</name>
    <dbReference type="NCBI Taxonomy" id="2820290"/>
    <lineage>
        <taxon>Bacteria</taxon>
        <taxon>Bacillati</taxon>
        <taxon>Actinomycetota</taxon>
        <taxon>Actinomycetes</taxon>
        <taxon>Micromonosporales</taxon>
        <taxon>Micromonosporaceae</taxon>
        <taxon>Actinoplanes</taxon>
    </lineage>
</organism>
<dbReference type="RefSeq" id="WP_208468625.1">
    <property type="nucleotide sequence ID" value="NZ_JAGFNS010000011.1"/>
</dbReference>
<feature type="transmembrane region" description="Helical" evidence="1">
    <location>
        <begin position="98"/>
        <end position="120"/>
    </location>
</feature>
<keyword evidence="1" id="KW-1133">Transmembrane helix</keyword>
<reference evidence="2 3" key="1">
    <citation type="submission" date="2021-03" db="EMBL/GenBank/DDBJ databases">
        <title>Actinoplanes flavus sp. nov., a novel actinomycete isolated from Coconut Palm rhizosphere soil.</title>
        <authorList>
            <person name="Luo X."/>
        </authorList>
    </citation>
    <scope>NUCLEOTIDE SEQUENCE [LARGE SCALE GENOMIC DNA]</scope>
    <source>
        <strain evidence="2 3">NEAU-H7</strain>
    </source>
</reference>
<proteinExistence type="predicted"/>
<keyword evidence="1" id="KW-0812">Transmembrane</keyword>
<evidence type="ECO:0000313" key="3">
    <source>
        <dbReference type="Proteomes" id="UP000679690"/>
    </source>
</evidence>
<gene>
    <name evidence="2" type="ORF">J5X75_18375</name>
</gene>
<feature type="transmembrane region" description="Helical" evidence="1">
    <location>
        <begin position="70"/>
        <end position="92"/>
    </location>
</feature>
<comment type="caution">
    <text evidence="2">The sequence shown here is derived from an EMBL/GenBank/DDBJ whole genome shotgun (WGS) entry which is preliminary data.</text>
</comment>
<evidence type="ECO:0000313" key="2">
    <source>
        <dbReference type="EMBL" id="MBO3739483.1"/>
    </source>
</evidence>
<accession>A0ABS3UL09</accession>